<gene>
    <name evidence="2" type="ORF">ACHAWU_007576</name>
</gene>
<sequence length="310" mass="33372">MRAAAVLLILCVKASSAFHLQHAARSQSSPTVRKILGQNVVGNDADGLTSNQRERAANTDNSSAIVASRQTFLAKALLASALAPFSIVSHAYADEIAASPGGAATYAYRSGGLPSLRPLGITKLLTRYEGYVEAPKSYPKGQIPIAFDFPTDWLQLDKLGGGIQYVDQRNGDKLYVLHASLPEGMDLKSVNKQWFADVILSPNGDVARTGVVAEGGRISRSQMIVDCSPTEADAPPPPSPCLARRRLILKYDTVTGSGVQTVERRGLIDAYQVDNDVYMMLTTSNAVKFEQKGSKERETVDNIVNSFKIG</sequence>
<organism evidence="2 3">
    <name type="scientific">Discostella pseudostelligera</name>
    <dbReference type="NCBI Taxonomy" id="259834"/>
    <lineage>
        <taxon>Eukaryota</taxon>
        <taxon>Sar</taxon>
        <taxon>Stramenopiles</taxon>
        <taxon>Ochrophyta</taxon>
        <taxon>Bacillariophyta</taxon>
        <taxon>Coscinodiscophyceae</taxon>
        <taxon>Thalassiosirophycidae</taxon>
        <taxon>Stephanodiscales</taxon>
        <taxon>Stephanodiscaceae</taxon>
        <taxon>Discostella</taxon>
    </lineage>
</organism>
<dbReference type="AlphaFoldDB" id="A0ABD3MCC0"/>
<reference evidence="2 3" key="1">
    <citation type="submission" date="2024-10" db="EMBL/GenBank/DDBJ databases">
        <title>Updated reference genomes for cyclostephanoid diatoms.</title>
        <authorList>
            <person name="Roberts W.R."/>
            <person name="Alverson A.J."/>
        </authorList>
    </citation>
    <scope>NUCLEOTIDE SEQUENCE [LARGE SCALE GENOMIC DNA]</scope>
    <source>
        <strain evidence="2 3">AJA232-27</strain>
    </source>
</reference>
<keyword evidence="3" id="KW-1185">Reference proteome</keyword>
<accession>A0ABD3MCC0</accession>
<proteinExistence type="predicted"/>
<evidence type="ECO:0000256" key="1">
    <source>
        <dbReference type="SAM" id="SignalP"/>
    </source>
</evidence>
<dbReference type="Proteomes" id="UP001530293">
    <property type="component" value="Unassembled WGS sequence"/>
</dbReference>
<protein>
    <submittedName>
        <fullName evidence="2">Uncharacterized protein</fullName>
    </submittedName>
</protein>
<dbReference type="EMBL" id="JALLBG020000196">
    <property type="protein sequence ID" value="KAL3759832.1"/>
    <property type="molecule type" value="Genomic_DNA"/>
</dbReference>
<keyword evidence="1" id="KW-0732">Signal</keyword>
<evidence type="ECO:0000313" key="2">
    <source>
        <dbReference type="EMBL" id="KAL3759832.1"/>
    </source>
</evidence>
<feature type="chain" id="PRO_5044752548" evidence="1">
    <location>
        <begin position="18"/>
        <end position="310"/>
    </location>
</feature>
<comment type="caution">
    <text evidence="2">The sequence shown here is derived from an EMBL/GenBank/DDBJ whole genome shotgun (WGS) entry which is preliminary data.</text>
</comment>
<name>A0ABD3MCC0_9STRA</name>
<evidence type="ECO:0000313" key="3">
    <source>
        <dbReference type="Proteomes" id="UP001530293"/>
    </source>
</evidence>
<feature type="signal peptide" evidence="1">
    <location>
        <begin position="1"/>
        <end position="17"/>
    </location>
</feature>